<dbReference type="PANTHER" id="PTHR12241:SF162">
    <property type="entry name" value="TUBULIN MONOGLUTAMYLASE TTLL4"/>
    <property type="match status" value="1"/>
</dbReference>
<keyword evidence="5" id="KW-1185">Reference proteome</keyword>
<gene>
    <name evidence="4" type="ORF">DPMN_060171</name>
</gene>
<dbReference type="GO" id="GO:0015631">
    <property type="term" value="F:tubulin binding"/>
    <property type="evidence" value="ECO:0007669"/>
    <property type="project" value="TreeGrafter"/>
</dbReference>
<dbReference type="InterPro" id="IPR004344">
    <property type="entry name" value="TTL/TTLL_fam"/>
</dbReference>
<dbReference type="GO" id="GO:0005524">
    <property type="term" value="F:ATP binding"/>
    <property type="evidence" value="ECO:0007669"/>
    <property type="project" value="UniProtKB-KW"/>
</dbReference>
<reference evidence="4" key="1">
    <citation type="journal article" date="2019" name="bioRxiv">
        <title>The Genome of the Zebra Mussel, Dreissena polymorpha: A Resource for Invasive Species Research.</title>
        <authorList>
            <person name="McCartney M.A."/>
            <person name="Auch B."/>
            <person name="Kono T."/>
            <person name="Mallez S."/>
            <person name="Zhang Y."/>
            <person name="Obille A."/>
            <person name="Becker A."/>
            <person name="Abrahante J.E."/>
            <person name="Garbe J."/>
            <person name="Badalamenti J.P."/>
            <person name="Herman A."/>
            <person name="Mangelson H."/>
            <person name="Liachko I."/>
            <person name="Sullivan S."/>
            <person name="Sone E.D."/>
            <person name="Koren S."/>
            <person name="Silverstein K.A.T."/>
            <person name="Beckman K.B."/>
            <person name="Gohl D.M."/>
        </authorList>
    </citation>
    <scope>NUCLEOTIDE SEQUENCE</scope>
    <source>
        <strain evidence="4">Duluth1</strain>
        <tissue evidence="4">Whole animal</tissue>
    </source>
</reference>
<keyword evidence="2" id="KW-0547">Nucleotide-binding</keyword>
<name>A0A9D4C543_DREPO</name>
<dbReference type="Proteomes" id="UP000828390">
    <property type="component" value="Unassembled WGS sequence"/>
</dbReference>
<organism evidence="4 5">
    <name type="scientific">Dreissena polymorpha</name>
    <name type="common">Zebra mussel</name>
    <name type="synonym">Mytilus polymorpha</name>
    <dbReference type="NCBI Taxonomy" id="45954"/>
    <lineage>
        <taxon>Eukaryota</taxon>
        <taxon>Metazoa</taxon>
        <taxon>Spiralia</taxon>
        <taxon>Lophotrochozoa</taxon>
        <taxon>Mollusca</taxon>
        <taxon>Bivalvia</taxon>
        <taxon>Autobranchia</taxon>
        <taxon>Heteroconchia</taxon>
        <taxon>Euheterodonta</taxon>
        <taxon>Imparidentia</taxon>
        <taxon>Neoheterodontei</taxon>
        <taxon>Myida</taxon>
        <taxon>Dreissenoidea</taxon>
        <taxon>Dreissenidae</taxon>
        <taxon>Dreissena</taxon>
    </lineage>
</organism>
<proteinExistence type="predicted"/>
<dbReference type="GO" id="GO:0070740">
    <property type="term" value="F:tubulin-glutamic acid ligase activity"/>
    <property type="evidence" value="ECO:0007669"/>
    <property type="project" value="TreeGrafter"/>
</dbReference>
<dbReference type="SUPFAM" id="SSF56059">
    <property type="entry name" value="Glutathione synthetase ATP-binding domain-like"/>
    <property type="match status" value="1"/>
</dbReference>
<protein>
    <submittedName>
        <fullName evidence="4">Uncharacterized protein</fullName>
    </submittedName>
</protein>
<dbReference type="AlphaFoldDB" id="A0A9D4C543"/>
<dbReference type="Pfam" id="PF03133">
    <property type="entry name" value="TTL"/>
    <property type="match status" value="1"/>
</dbReference>
<dbReference type="GO" id="GO:0000226">
    <property type="term" value="P:microtubule cytoskeleton organization"/>
    <property type="evidence" value="ECO:0007669"/>
    <property type="project" value="TreeGrafter"/>
</dbReference>
<dbReference type="Gene3D" id="3.30.470.20">
    <property type="entry name" value="ATP-grasp fold, B domain"/>
    <property type="match status" value="1"/>
</dbReference>
<dbReference type="SUPFAM" id="SSF56399">
    <property type="entry name" value="ADP-ribosylation"/>
    <property type="match status" value="1"/>
</dbReference>
<reference evidence="4" key="2">
    <citation type="submission" date="2020-11" db="EMBL/GenBank/DDBJ databases">
        <authorList>
            <person name="McCartney M.A."/>
            <person name="Auch B."/>
            <person name="Kono T."/>
            <person name="Mallez S."/>
            <person name="Becker A."/>
            <person name="Gohl D.M."/>
            <person name="Silverstein K.A.T."/>
            <person name="Koren S."/>
            <person name="Bechman K.B."/>
            <person name="Herman A."/>
            <person name="Abrahante J.E."/>
            <person name="Garbe J."/>
        </authorList>
    </citation>
    <scope>NUCLEOTIDE SEQUENCE</scope>
    <source>
        <strain evidence="4">Duluth1</strain>
        <tissue evidence="4">Whole animal</tissue>
    </source>
</reference>
<evidence type="ECO:0000313" key="5">
    <source>
        <dbReference type="Proteomes" id="UP000828390"/>
    </source>
</evidence>
<evidence type="ECO:0000313" key="4">
    <source>
        <dbReference type="EMBL" id="KAH3717385.1"/>
    </source>
</evidence>
<comment type="caution">
    <text evidence="4">The sequence shown here is derived from an EMBL/GenBank/DDBJ whole genome shotgun (WGS) entry which is preliminary data.</text>
</comment>
<sequence length="320" mass="37352">MKSQGFKALREYQKLNHYPGSFQIGRKDRLWRNLSKMQVHFGKKEFGFFPQTYCLPYDSKLLKRAFEDGSTKQKWIVKPPASARGIGIKVISKLTQVPKKRPVIVQRYLARPYLINDSKFDMRVYVYVSSFDPLRLYVFEDGLARFASMKYSSSMKHLANKFMHLTNYSVNKRNADYQANADDTVCQGHKWTFHEGGLLLMEGEKEALEGKEVKYFDLYPERSYKEGSAAQTHFRLAESQFYRLLNTGMTKTNLVKVEYVLNPDLVHHFRECRESLKKKHGEEFSYPVLAFHGTMETNIKPICETGLKIPGVCKYKWDTL</sequence>
<accession>A0A9D4C543</accession>
<dbReference type="PROSITE" id="PS51221">
    <property type="entry name" value="TTL"/>
    <property type="match status" value="1"/>
</dbReference>
<dbReference type="GO" id="GO:0036064">
    <property type="term" value="C:ciliary basal body"/>
    <property type="evidence" value="ECO:0007669"/>
    <property type="project" value="TreeGrafter"/>
</dbReference>
<dbReference type="EMBL" id="JAIWYP010000013">
    <property type="protein sequence ID" value="KAH3717385.1"/>
    <property type="molecule type" value="Genomic_DNA"/>
</dbReference>
<keyword evidence="1" id="KW-0436">Ligase</keyword>
<evidence type="ECO:0000256" key="1">
    <source>
        <dbReference type="ARBA" id="ARBA00022598"/>
    </source>
</evidence>
<dbReference type="PANTHER" id="PTHR12241">
    <property type="entry name" value="TUBULIN POLYGLUTAMYLASE"/>
    <property type="match status" value="1"/>
</dbReference>
<evidence type="ECO:0000256" key="3">
    <source>
        <dbReference type="ARBA" id="ARBA00022840"/>
    </source>
</evidence>
<evidence type="ECO:0000256" key="2">
    <source>
        <dbReference type="ARBA" id="ARBA00022741"/>
    </source>
</evidence>
<dbReference type="Gene3D" id="3.90.228.10">
    <property type="match status" value="1"/>
</dbReference>
<keyword evidence="3" id="KW-0067">ATP-binding</keyword>